<accession>A0A4R5Q795</accession>
<feature type="compositionally biased region" description="Basic and acidic residues" evidence="1">
    <location>
        <begin position="13"/>
        <end position="29"/>
    </location>
</feature>
<feature type="region of interest" description="Disordered" evidence="1">
    <location>
        <begin position="1"/>
        <end position="64"/>
    </location>
</feature>
<keyword evidence="3" id="KW-1185">Reference proteome</keyword>
<evidence type="ECO:0000313" key="3">
    <source>
        <dbReference type="Proteomes" id="UP000295096"/>
    </source>
</evidence>
<reference evidence="2 3" key="1">
    <citation type="journal article" date="2016" name="J. Microbiol.">
        <title>Dankookia rubra gen. nov., sp. nov., an alphaproteobacterium isolated from sediment of a shallow stream.</title>
        <authorList>
            <person name="Kim W.H."/>
            <person name="Kim D.H."/>
            <person name="Kang K."/>
            <person name="Ahn T.Y."/>
        </authorList>
    </citation>
    <scope>NUCLEOTIDE SEQUENCE [LARGE SCALE GENOMIC DNA]</scope>
    <source>
        <strain evidence="2 3">JCM30602</strain>
    </source>
</reference>
<dbReference type="EMBL" id="SMSJ01000131">
    <property type="protein sequence ID" value="TDH58318.1"/>
    <property type="molecule type" value="Genomic_DNA"/>
</dbReference>
<gene>
    <name evidence="2" type="ORF">E2C06_33190</name>
</gene>
<evidence type="ECO:0000256" key="1">
    <source>
        <dbReference type="SAM" id="MobiDB-lite"/>
    </source>
</evidence>
<dbReference type="AlphaFoldDB" id="A0A4R5Q795"/>
<evidence type="ECO:0000313" key="2">
    <source>
        <dbReference type="EMBL" id="TDH58318.1"/>
    </source>
</evidence>
<dbReference type="Proteomes" id="UP000295096">
    <property type="component" value="Unassembled WGS sequence"/>
</dbReference>
<proteinExistence type="predicted"/>
<organism evidence="2 3">
    <name type="scientific">Dankookia rubra</name>
    <dbReference type="NCBI Taxonomy" id="1442381"/>
    <lineage>
        <taxon>Bacteria</taxon>
        <taxon>Pseudomonadati</taxon>
        <taxon>Pseudomonadota</taxon>
        <taxon>Alphaproteobacteria</taxon>
        <taxon>Acetobacterales</taxon>
        <taxon>Roseomonadaceae</taxon>
        <taxon>Dankookia</taxon>
    </lineage>
</organism>
<dbReference type="RefSeq" id="WP_133292842.1">
    <property type="nucleotide sequence ID" value="NZ_SMSJ01000131.1"/>
</dbReference>
<comment type="caution">
    <text evidence="2">The sequence shown here is derived from an EMBL/GenBank/DDBJ whole genome shotgun (WGS) entry which is preliminary data.</text>
</comment>
<name>A0A4R5Q795_9PROT</name>
<sequence>MTGDRLTPPARAVLDEEVRRKRRHTRDDGPEAPPPQSRDDRHILRVQHADGSVDDFAIPPPESPFRRRLKAARMRASWDLLNGRFFRRPLRHRLPPEPFRSKHRERQDEHLQWMLAKLALPRRPRPPRLPKEPSFWWGSFARMRVPASRGMAELNREFHRMPAEEEDEEC</sequence>
<protein>
    <submittedName>
        <fullName evidence="2">Uncharacterized protein</fullName>
    </submittedName>
</protein>